<dbReference type="CDD" id="cd03801">
    <property type="entry name" value="GT4_PimA-like"/>
    <property type="match status" value="1"/>
</dbReference>
<dbReference type="InterPro" id="IPR028098">
    <property type="entry name" value="Glyco_trans_4-like_N"/>
</dbReference>
<gene>
    <name evidence="3" type="ORF">IDH45_17985</name>
</gene>
<evidence type="ECO:0000313" key="4">
    <source>
        <dbReference type="Proteomes" id="UP000639396"/>
    </source>
</evidence>
<dbReference type="EMBL" id="JACXJA010000024">
    <property type="protein sequence ID" value="MBD2863882.1"/>
    <property type="molecule type" value="Genomic_DNA"/>
</dbReference>
<dbReference type="GO" id="GO:0016758">
    <property type="term" value="F:hexosyltransferase activity"/>
    <property type="evidence" value="ECO:0007669"/>
    <property type="project" value="TreeGrafter"/>
</dbReference>
<dbReference type="Proteomes" id="UP000639396">
    <property type="component" value="Unassembled WGS sequence"/>
</dbReference>
<name>A0A927H177_9BACL</name>
<keyword evidence="4" id="KW-1185">Reference proteome</keyword>
<evidence type="ECO:0000259" key="1">
    <source>
        <dbReference type="Pfam" id="PF00534"/>
    </source>
</evidence>
<dbReference type="Gene3D" id="3.40.50.2000">
    <property type="entry name" value="Glycogen Phosphorylase B"/>
    <property type="match status" value="2"/>
</dbReference>
<dbReference type="InterPro" id="IPR001296">
    <property type="entry name" value="Glyco_trans_1"/>
</dbReference>
<proteinExistence type="predicted"/>
<feature type="domain" description="Glycosyltransferase subfamily 4-like N-terminal" evidence="2">
    <location>
        <begin position="21"/>
        <end position="169"/>
    </location>
</feature>
<protein>
    <submittedName>
        <fullName evidence="3">Glycosyltransferase family 4 protein</fullName>
    </submittedName>
</protein>
<dbReference type="Pfam" id="PF13439">
    <property type="entry name" value="Glyco_transf_4"/>
    <property type="match status" value="1"/>
</dbReference>
<dbReference type="InterPro" id="IPR050194">
    <property type="entry name" value="Glycosyltransferase_grp1"/>
</dbReference>
<dbReference type="Pfam" id="PF00534">
    <property type="entry name" value="Glycos_transf_1"/>
    <property type="match status" value="1"/>
</dbReference>
<reference evidence="3" key="1">
    <citation type="submission" date="2020-09" db="EMBL/GenBank/DDBJ databases">
        <title>A novel bacterium of genus Paenibacillus, isolated from South China Sea.</title>
        <authorList>
            <person name="Huang H."/>
            <person name="Mo K."/>
            <person name="Hu Y."/>
        </authorList>
    </citation>
    <scope>NUCLEOTIDE SEQUENCE</scope>
    <source>
        <strain evidence="3">IB182363</strain>
    </source>
</reference>
<comment type="caution">
    <text evidence="3">The sequence shown here is derived from an EMBL/GenBank/DDBJ whole genome shotgun (WGS) entry which is preliminary data.</text>
</comment>
<dbReference type="AlphaFoldDB" id="A0A927H177"/>
<dbReference type="PANTHER" id="PTHR45947:SF3">
    <property type="entry name" value="SULFOQUINOVOSYL TRANSFERASE SQD2"/>
    <property type="match status" value="1"/>
</dbReference>
<evidence type="ECO:0000259" key="2">
    <source>
        <dbReference type="Pfam" id="PF13439"/>
    </source>
</evidence>
<accession>A0A927H177</accession>
<organism evidence="3 4">
    <name type="scientific">Paenibacillus oceani</name>
    <dbReference type="NCBI Taxonomy" id="2772510"/>
    <lineage>
        <taxon>Bacteria</taxon>
        <taxon>Bacillati</taxon>
        <taxon>Bacillota</taxon>
        <taxon>Bacilli</taxon>
        <taxon>Bacillales</taxon>
        <taxon>Paenibacillaceae</taxon>
        <taxon>Paenibacillus</taxon>
    </lineage>
</organism>
<evidence type="ECO:0000313" key="3">
    <source>
        <dbReference type="EMBL" id="MBD2863882.1"/>
    </source>
</evidence>
<dbReference type="SUPFAM" id="SSF53756">
    <property type="entry name" value="UDP-Glycosyltransferase/glycogen phosphorylase"/>
    <property type="match status" value="1"/>
</dbReference>
<sequence>MNIAVIAPGEIPVPPRVGGSVEHCITEITKRLSASNRVTVYSRRSAGYPASSRQGALSHVRVPGGGAGRYLGHVLGRMAGRRFDWIQIDNRPSYVPRVRSRFPGTRIAVFLHSTTFISPPRTTLTQAARQLAAADLVVANSKSLAAQIRSLFPGVRHKVKHTPLGVDVSQYKLPSASQRAAARREFGVSGSFSVLFAGRLIPKKGVPVLIRAMKLVRRSVPQAKLLVAGGAGNASYVRGLKQMAARYGVPARFAGYMSRKRMPRLYWAGDCFVCPSQGHEAFGLVNVEAMASGTPCVASANGGIREIVRHGTTGRLVARYRSPEAFAEQIQIVARDAKGSAAMAIRAREDVVRRFGWSSTAARLAGLYRQYRKRRN</sequence>
<dbReference type="PANTHER" id="PTHR45947">
    <property type="entry name" value="SULFOQUINOVOSYL TRANSFERASE SQD2"/>
    <property type="match status" value="1"/>
</dbReference>
<dbReference type="RefSeq" id="WP_190929513.1">
    <property type="nucleotide sequence ID" value="NZ_JACXJA010000024.1"/>
</dbReference>
<feature type="domain" description="Glycosyl transferase family 1" evidence="1">
    <location>
        <begin position="189"/>
        <end position="349"/>
    </location>
</feature>